<dbReference type="Proteomes" id="UP000824782">
    <property type="component" value="Unassembled WGS sequence"/>
</dbReference>
<accession>A0AAV7BDM1</accession>
<protein>
    <submittedName>
        <fullName evidence="1">Uncharacterized protein</fullName>
    </submittedName>
</protein>
<gene>
    <name evidence="1" type="ORF">GDO81_011353</name>
</gene>
<sequence length="182" mass="20725">MRRESPWTQQHNLHIRGLNLLDFSCREERFMTTAPACNQHSNPFVLPAFKCRTLKHPLYIAKPFVSELTPAMAEKELLTTIYKANCNPTSFSGGVPGIKVNQFPRIQPCRGYTIYTSTLYRDRSKAAHSAQVSQQKFISGYSDPLDGAPTDYIQRLSAIASLENETVRQENMRKLKTKKEEA</sequence>
<dbReference type="EMBL" id="WNYA01000005">
    <property type="protein sequence ID" value="KAG8570614.1"/>
    <property type="molecule type" value="Genomic_DNA"/>
</dbReference>
<organism evidence="1 2">
    <name type="scientific">Engystomops pustulosus</name>
    <name type="common">Tungara frog</name>
    <name type="synonym">Physalaemus pustulosus</name>
    <dbReference type="NCBI Taxonomy" id="76066"/>
    <lineage>
        <taxon>Eukaryota</taxon>
        <taxon>Metazoa</taxon>
        <taxon>Chordata</taxon>
        <taxon>Craniata</taxon>
        <taxon>Vertebrata</taxon>
        <taxon>Euteleostomi</taxon>
        <taxon>Amphibia</taxon>
        <taxon>Batrachia</taxon>
        <taxon>Anura</taxon>
        <taxon>Neobatrachia</taxon>
        <taxon>Hyloidea</taxon>
        <taxon>Leptodactylidae</taxon>
        <taxon>Leiuperinae</taxon>
        <taxon>Engystomops</taxon>
    </lineage>
</organism>
<comment type="caution">
    <text evidence="1">The sequence shown here is derived from an EMBL/GenBank/DDBJ whole genome shotgun (WGS) entry which is preliminary data.</text>
</comment>
<keyword evidence="2" id="KW-1185">Reference proteome</keyword>
<dbReference type="Pfam" id="PF17690">
    <property type="entry name" value="DUF5537"/>
    <property type="match status" value="1"/>
</dbReference>
<reference evidence="1" key="1">
    <citation type="thesis" date="2020" institute="ProQuest LLC" country="789 East Eisenhower Parkway, Ann Arbor, MI, USA">
        <title>Comparative Genomics and Chromosome Evolution.</title>
        <authorList>
            <person name="Mudd A.B."/>
        </authorList>
    </citation>
    <scope>NUCLEOTIDE SEQUENCE</scope>
    <source>
        <strain evidence="1">237g6f4</strain>
        <tissue evidence="1">Blood</tissue>
    </source>
</reference>
<name>A0AAV7BDM1_ENGPU</name>
<evidence type="ECO:0000313" key="1">
    <source>
        <dbReference type="EMBL" id="KAG8570615.1"/>
    </source>
</evidence>
<dbReference type="EMBL" id="WNYA01000005">
    <property type="protein sequence ID" value="KAG8570615.1"/>
    <property type="molecule type" value="Genomic_DNA"/>
</dbReference>
<dbReference type="InterPro" id="IPR040505">
    <property type="entry name" value="DUF5537"/>
</dbReference>
<proteinExistence type="predicted"/>
<dbReference type="AlphaFoldDB" id="A0AAV7BDM1"/>
<evidence type="ECO:0000313" key="2">
    <source>
        <dbReference type="Proteomes" id="UP000824782"/>
    </source>
</evidence>